<accession>A0A177TEM4</accession>
<feature type="compositionally biased region" description="Low complexity" evidence="1">
    <location>
        <begin position="336"/>
        <end position="347"/>
    </location>
</feature>
<feature type="compositionally biased region" description="Low complexity" evidence="1">
    <location>
        <begin position="1047"/>
        <end position="1078"/>
    </location>
</feature>
<feature type="compositionally biased region" description="Polar residues" evidence="1">
    <location>
        <begin position="348"/>
        <end position="359"/>
    </location>
</feature>
<reference evidence="2" key="2">
    <citation type="journal article" date="2019" name="IMA Fungus">
        <title>Genome sequencing and comparison of five Tilletia species to identify candidate genes for the detection of regulated species infecting wheat.</title>
        <authorList>
            <person name="Nguyen H.D.T."/>
            <person name="Sultana T."/>
            <person name="Kesanakurti P."/>
            <person name="Hambleton S."/>
        </authorList>
    </citation>
    <scope>NUCLEOTIDE SEQUENCE</scope>
    <source>
        <strain evidence="2">DAOMC 236416</strain>
    </source>
</reference>
<dbReference type="GO" id="GO:0005886">
    <property type="term" value="C:plasma membrane"/>
    <property type="evidence" value="ECO:0007669"/>
    <property type="project" value="TreeGrafter"/>
</dbReference>
<feature type="compositionally biased region" description="Acidic residues" evidence="1">
    <location>
        <begin position="97"/>
        <end position="107"/>
    </location>
</feature>
<dbReference type="GO" id="GO:0000935">
    <property type="term" value="C:division septum"/>
    <property type="evidence" value="ECO:0007669"/>
    <property type="project" value="TreeGrafter"/>
</dbReference>
<evidence type="ECO:0000313" key="2">
    <source>
        <dbReference type="EMBL" id="KAE8250590.1"/>
    </source>
</evidence>
<feature type="region of interest" description="Disordered" evidence="1">
    <location>
        <begin position="929"/>
        <end position="971"/>
    </location>
</feature>
<protein>
    <submittedName>
        <fullName evidence="2">Uncharacterized protein</fullName>
    </submittedName>
</protein>
<dbReference type="GO" id="GO:0007010">
    <property type="term" value="P:cytoskeleton organization"/>
    <property type="evidence" value="ECO:0007669"/>
    <property type="project" value="TreeGrafter"/>
</dbReference>
<feature type="region of interest" description="Disordered" evidence="1">
    <location>
        <begin position="1003"/>
        <end position="1079"/>
    </location>
</feature>
<dbReference type="InterPro" id="IPR000198">
    <property type="entry name" value="RhoGAP_dom"/>
</dbReference>
<dbReference type="GO" id="GO:0007264">
    <property type="term" value="P:small GTPase-mediated signal transduction"/>
    <property type="evidence" value="ECO:0007669"/>
    <property type="project" value="TreeGrafter"/>
</dbReference>
<dbReference type="SUPFAM" id="SSF48350">
    <property type="entry name" value="GTPase activation domain, GAP"/>
    <property type="match status" value="1"/>
</dbReference>
<comment type="caution">
    <text evidence="2">The sequence shown here is derived from an EMBL/GenBank/DDBJ whole genome shotgun (WGS) entry which is preliminary data.</text>
</comment>
<dbReference type="Gene3D" id="1.20.1270.60">
    <property type="entry name" value="Arfaptin homology (AH) domain/BAR domain"/>
    <property type="match status" value="2"/>
</dbReference>
<dbReference type="GO" id="GO:0005737">
    <property type="term" value="C:cytoplasm"/>
    <property type="evidence" value="ECO:0007669"/>
    <property type="project" value="TreeGrafter"/>
</dbReference>
<dbReference type="PANTHER" id="PTHR23065">
    <property type="entry name" value="PROLINE-SERINE-THREONINE PHOSPHATASE INTERACTING PROTEIN 1"/>
    <property type="match status" value="1"/>
</dbReference>
<feature type="compositionally biased region" description="Low complexity" evidence="1">
    <location>
        <begin position="956"/>
        <end position="971"/>
    </location>
</feature>
<dbReference type="InterPro" id="IPR008936">
    <property type="entry name" value="Rho_GTPase_activation_prot"/>
</dbReference>
<feature type="region of interest" description="Disordered" evidence="1">
    <location>
        <begin position="561"/>
        <end position="588"/>
    </location>
</feature>
<feature type="region of interest" description="Disordered" evidence="1">
    <location>
        <begin position="746"/>
        <end position="805"/>
    </location>
</feature>
<dbReference type="InterPro" id="IPR027267">
    <property type="entry name" value="AH/BAR_dom_sf"/>
</dbReference>
<feature type="compositionally biased region" description="Basic and acidic residues" evidence="1">
    <location>
        <begin position="265"/>
        <end position="287"/>
    </location>
</feature>
<feature type="compositionally biased region" description="Low complexity" evidence="1">
    <location>
        <begin position="252"/>
        <end position="264"/>
    </location>
</feature>
<proteinExistence type="predicted"/>
<feature type="region of interest" description="Disordered" evidence="1">
    <location>
        <begin position="1092"/>
        <end position="1193"/>
    </location>
</feature>
<feature type="compositionally biased region" description="Basic and acidic residues" evidence="1">
    <location>
        <begin position="1140"/>
        <end position="1151"/>
    </location>
</feature>
<dbReference type="SMART" id="SM00324">
    <property type="entry name" value="RhoGAP"/>
    <property type="match status" value="1"/>
</dbReference>
<feature type="region of interest" description="Disordered" evidence="1">
    <location>
        <begin position="679"/>
        <end position="704"/>
    </location>
</feature>
<feature type="compositionally biased region" description="Polar residues" evidence="1">
    <location>
        <begin position="942"/>
        <end position="955"/>
    </location>
</feature>
<dbReference type="SUPFAM" id="SSF103657">
    <property type="entry name" value="BAR/IMD domain-like"/>
    <property type="match status" value="1"/>
</dbReference>
<dbReference type="PANTHER" id="PTHR23065:SF17">
    <property type="entry name" value="RHO-GTPASE-ACTIVATING PROTEIN RGD2"/>
    <property type="match status" value="1"/>
</dbReference>
<organism evidence="2 3">
    <name type="scientific">Tilletia indica</name>
    <dbReference type="NCBI Taxonomy" id="43049"/>
    <lineage>
        <taxon>Eukaryota</taxon>
        <taxon>Fungi</taxon>
        <taxon>Dikarya</taxon>
        <taxon>Basidiomycota</taxon>
        <taxon>Ustilaginomycotina</taxon>
        <taxon>Exobasidiomycetes</taxon>
        <taxon>Tilletiales</taxon>
        <taxon>Tilletiaceae</taxon>
        <taxon>Tilletia</taxon>
    </lineage>
</organism>
<dbReference type="Proteomes" id="UP000077521">
    <property type="component" value="Unassembled WGS sequence"/>
</dbReference>
<feature type="compositionally biased region" description="Low complexity" evidence="1">
    <location>
        <begin position="778"/>
        <end position="790"/>
    </location>
</feature>
<feature type="compositionally biased region" description="Low complexity" evidence="1">
    <location>
        <begin position="1096"/>
        <end position="1139"/>
    </location>
</feature>
<feature type="region of interest" description="Disordered" evidence="1">
    <location>
        <begin position="90"/>
        <end position="130"/>
    </location>
</feature>
<reference evidence="2" key="1">
    <citation type="submission" date="2016-04" db="EMBL/GenBank/DDBJ databases">
        <authorList>
            <person name="Nguyen H.D."/>
            <person name="Samba Siva P."/>
            <person name="Cullis J."/>
            <person name="Levesque C.A."/>
            <person name="Hambleton S."/>
        </authorList>
    </citation>
    <scope>NUCLEOTIDE SEQUENCE</scope>
    <source>
        <strain evidence="2">DAOMC 236416</strain>
    </source>
</reference>
<feature type="region of interest" description="Disordered" evidence="1">
    <location>
        <begin position="244"/>
        <end position="377"/>
    </location>
</feature>
<gene>
    <name evidence="2" type="ORF">A4X13_0g4586</name>
</gene>
<sequence>MSTPSQLSIALPPTFQTSFWSAPQYRRGAQHLYSRLQTGIDENHNVIQIIQHRADSEFAHADNLATQANRTPYPAPPLFKDALSYHTRNQHLQHTADEDEEEEEDDNELRYDPAAQHDPTHKQQRPRGESALNISQAIRAIEAESLLTQANAHAKVANNLQRLVLQPFRKWSSEHRDRVTSSWNHVDASIQRFERQHVETEKLRATYENKCRIADEAEDDARFAPSFTPTPDLGTSTFSAAPTIVEPQPRVADPSSSPAGGDSAPRTDKNGRPLPLDKDRIQRRETLRQQFGFRAKSPSLHPDDDDVGHPANSTRAETGAGEFAGVIVPTATPDASSTKSVSSGRRSLGSQRPSAADQSSDMDDVPLGQLTPGSSSLKRSATLSSYLSSAVGRISGESASSIAASVKGLVGGLAEPRHIRARRDAESAERAYADAVISLDRTRCVVEEILLEHFVLLQRFETDRLKAVKAVLMSYHASFTQLVPTLAASIERIGLIQDTIVPEADLQRLIMEGRTGPYKPVAQVFHPYYHDDRAVLAGEGSGGFGMNLDAYTRAEALAREDSSGTEIAPGASVKSSHSRTPSLAGPNKGMPAVPLVLGSLLSALERAYADPKRWPKPKSSEGGEGSAESSALLLASAEKRKSWIYEVPLSAVHRLRDILVEPHLLRAIAGLSPDDASFENSVGGGAAEGASPRPAISPSNLDLDRYDPPVLASTLKVWALELEQSLVPSDLWDSAAAIYEAAAGQEREARAKKQTPVPAPAEEKDGEGEGNDAKTPTAESAGVSAAAAAADKGKGRSSNVGPNGAVVPEPLDAEVQAKIRADVIQDLTALLSKVPKIHLACLDAVIGHLHRMVKDTTTNEPEIVYLNKLGLSLGRAILRPKKETAATLNAKHPTLLTMDLIQNYEAIFPALLARKARESELSAAHRRMPVRKRTKPIDQRLSRSQMLAAQAAQHQNGMPAMPPSGAGAGAGAAAANAASNVVTGARRLGQRIVTNVENAIATSSSPLSASPGDVSRTKELKKEDDDEGGVPPTPIGARVLQGARADTATNSPAGASTPTAATPTAAASSTGSSSSSAPLSNVQRLSRQFAAGGAGAAPVSPVVGSASAASGVRGPRPAGARSARPSGGAAVPAPAPAAEPTKRVVDRESKDLAPSTQLGEELKRSRRRSWSRTVDSSDALAAATGDDEEEEEQ</sequence>
<evidence type="ECO:0000313" key="3">
    <source>
        <dbReference type="Proteomes" id="UP000077521"/>
    </source>
</evidence>
<evidence type="ECO:0000256" key="1">
    <source>
        <dbReference type="SAM" id="MobiDB-lite"/>
    </source>
</evidence>
<dbReference type="Gene3D" id="1.10.555.10">
    <property type="entry name" value="Rho GTPase activation protein"/>
    <property type="match status" value="1"/>
</dbReference>
<keyword evidence="3" id="KW-1185">Reference proteome</keyword>
<dbReference type="PROSITE" id="PS50238">
    <property type="entry name" value="RHOGAP"/>
    <property type="match status" value="1"/>
</dbReference>
<dbReference type="AlphaFoldDB" id="A0A177TEM4"/>
<name>A0A177TEM4_9BASI</name>
<dbReference type="GO" id="GO:0005096">
    <property type="term" value="F:GTPase activator activity"/>
    <property type="evidence" value="ECO:0007669"/>
    <property type="project" value="TreeGrafter"/>
</dbReference>
<dbReference type="EMBL" id="LWDF02000308">
    <property type="protein sequence ID" value="KAE8250590.1"/>
    <property type="molecule type" value="Genomic_DNA"/>
</dbReference>